<dbReference type="InterPro" id="IPR028978">
    <property type="entry name" value="Chorismate_lyase_/UTRA_dom_sf"/>
</dbReference>
<sequence length="221" mass="25341">MGRRQGRLREGAQGRAAPRARTRRRVRSRLKPDSKPPRRSVLRQWLHAPGSLSRRLAALGDRFAVQTLRQGPARLHRREIEQLGHHARGRVWVREVLLRVDGLPMIWARSVAPRPSLAGPWRALLGLGSRPLADLLFKDPRVTRSPLRVEHLSHGSPLRERMLRQWFKANGHKPPHNMVWARSSIFHKHGAPLRVMEVFSPKLAGWKPPIGKQIAKDSTRH</sequence>
<organism evidence="7 8">
    <name type="scientific">Piscinibacter terrae</name>
    <dbReference type="NCBI Taxonomy" id="2496871"/>
    <lineage>
        <taxon>Bacteria</taxon>
        <taxon>Pseudomonadati</taxon>
        <taxon>Pseudomonadota</taxon>
        <taxon>Betaproteobacteria</taxon>
        <taxon>Burkholderiales</taxon>
        <taxon>Sphaerotilaceae</taxon>
        <taxon>Piscinibacter</taxon>
    </lineage>
</organism>
<dbReference type="GO" id="GO:0008813">
    <property type="term" value="F:chorismate lyase activity"/>
    <property type="evidence" value="ECO:0007669"/>
    <property type="project" value="UniProtKB-UniRule"/>
</dbReference>
<dbReference type="UniPathway" id="UPA00232"/>
<evidence type="ECO:0000256" key="3">
    <source>
        <dbReference type="ARBA" id="ARBA00023239"/>
    </source>
</evidence>
<dbReference type="EMBL" id="QUSW01000003">
    <property type="protein sequence ID" value="RQP24613.1"/>
    <property type="molecule type" value="Genomic_DNA"/>
</dbReference>
<dbReference type="Proteomes" id="UP000267464">
    <property type="component" value="Unassembled WGS sequence"/>
</dbReference>
<accession>A0A3N7HS80</accession>
<dbReference type="EC" id="4.1.3.40" evidence="5"/>
<dbReference type="GO" id="GO:0005829">
    <property type="term" value="C:cytosol"/>
    <property type="evidence" value="ECO:0007669"/>
    <property type="project" value="TreeGrafter"/>
</dbReference>
<protein>
    <recommendedName>
        <fullName evidence="5">Probable chorismate pyruvate-lyase</fullName>
        <shortName evidence="5">CL</shortName>
        <shortName evidence="5">CPL</shortName>
        <ecNumber evidence="5">4.1.3.40</ecNumber>
    </recommendedName>
</protein>
<dbReference type="SUPFAM" id="SSF64288">
    <property type="entry name" value="Chorismate lyase-like"/>
    <property type="match status" value="1"/>
</dbReference>
<comment type="caution">
    <text evidence="5">Lacks conserved residue(s) required for the propagation of feature annotation.</text>
</comment>
<dbReference type="GO" id="GO:0042866">
    <property type="term" value="P:pyruvate biosynthetic process"/>
    <property type="evidence" value="ECO:0007669"/>
    <property type="project" value="UniProtKB-UniRule"/>
</dbReference>
<comment type="pathway">
    <text evidence="5">Cofactor biosynthesis; ubiquinone biosynthesis.</text>
</comment>
<comment type="similarity">
    <text evidence="5">Belongs to the UbiC family.</text>
</comment>
<keyword evidence="1 5" id="KW-0963">Cytoplasm</keyword>
<feature type="region of interest" description="Disordered" evidence="6">
    <location>
        <begin position="1"/>
        <end position="39"/>
    </location>
</feature>
<feature type="compositionally biased region" description="Basic residues" evidence="6">
    <location>
        <begin position="18"/>
        <end position="29"/>
    </location>
</feature>
<evidence type="ECO:0000256" key="2">
    <source>
        <dbReference type="ARBA" id="ARBA00022688"/>
    </source>
</evidence>
<dbReference type="InterPro" id="IPR007440">
    <property type="entry name" value="Chorismate--pyruvate_lyase"/>
</dbReference>
<keyword evidence="8" id="KW-1185">Reference proteome</keyword>
<keyword evidence="4 5" id="KW-0670">Pyruvate</keyword>
<comment type="caution">
    <text evidence="7">The sequence shown here is derived from an EMBL/GenBank/DDBJ whole genome shotgun (WGS) entry which is preliminary data.</text>
</comment>
<evidence type="ECO:0000313" key="8">
    <source>
        <dbReference type="Proteomes" id="UP000267464"/>
    </source>
</evidence>
<feature type="binding site" evidence="5">
    <location>
        <position position="94"/>
    </location>
    <ligand>
        <name>substrate</name>
    </ligand>
</feature>
<name>A0A3N7HS80_9BURK</name>
<dbReference type="GO" id="GO:0006744">
    <property type="term" value="P:ubiquinone biosynthetic process"/>
    <property type="evidence" value="ECO:0007669"/>
    <property type="project" value="UniProtKB-UniRule"/>
</dbReference>
<dbReference type="HAMAP" id="MF_01632">
    <property type="entry name" value="UbiC"/>
    <property type="match status" value="1"/>
</dbReference>
<proteinExistence type="inferred from homology"/>
<comment type="function">
    <text evidence="5">Removes the pyruvyl group from chorismate, with concomitant aromatization of the ring, to provide 4-hydroxybenzoate (4HB) for the ubiquinone pathway.</text>
</comment>
<dbReference type="PANTHER" id="PTHR38683">
    <property type="entry name" value="CHORISMATE PYRUVATE-LYASE"/>
    <property type="match status" value="1"/>
</dbReference>
<comment type="catalytic activity">
    <reaction evidence="5">
        <text>chorismate = 4-hydroxybenzoate + pyruvate</text>
        <dbReference type="Rhea" id="RHEA:16505"/>
        <dbReference type="ChEBI" id="CHEBI:15361"/>
        <dbReference type="ChEBI" id="CHEBI:17879"/>
        <dbReference type="ChEBI" id="CHEBI:29748"/>
        <dbReference type="EC" id="4.1.3.40"/>
    </reaction>
</comment>
<feature type="binding site" evidence="5">
    <location>
        <position position="132"/>
    </location>
    <ligand>
        <name>substrate</name>
    </ligand>
</feature>
<feature type="binding site" evidence="5">
    <location>
        <position position="197"/>
    </location>
    <ligand>
        <name>substrate</name>
    </ligand>
</feature>
<dbReference type="PANTHER" id="PTHR38683:SF1">
    <property type="entry name" value="CHORISMATE PYRUVATE-LYASE"/>
    <property type="match status" value="1"/>
</dbReference>
<dbReference type="Pfam" id="PF04345">
    <property type="entry name" value="Chor_lyase"/>
    <property type="match status" value="1"/>
</dbReference>
<dbReference type="Gene3D" id="3.40.1410.10">
    <property type="entry name" value="Chorismate lyase-like"/>
    <property type="match status" value="1"/>
</dbReference>
<evidence type="ECO:0000256" key="5">
    <source>
        <dbReference type="HAMAP-Rule" id="MF_01632"/>
    </source>
</evidence>
<reference evidence="7 8" key="1">
    <citation type="submission" date="2018-08" db="EMBL/GenBank/DDBJ databases">
        <authorList>
            <person name="Khan S.A."/>
            <person name="Jeon C.O."/>
            <person name="Chun B.H."/>
            <person name="Jeong S.E."/>
        </authorList>
    </citation>
    <scope>NUCLEOTIDE SEQUENCE [LARGE SCALE GENOMIC DNA]</scope>
    <source>
        <strain evidence="7 8">S-16</strain>
    </source>
</reference>
<evidence type="ECO:0000256" key="6">
    <source>
        <dbReference type="SAM" id="MobiDB-lite"/>
    </source>
</evidence>
<gene>
    <name evidence="5" type="primary">ubiC</name>
    <name evidence="7" type="ORF">DZC73_13165</name>
</gene>
<dbReference type="AlphaFoldDB" id="A0A3N7HS80"/>
<keyword evidence="2 5" id="KW-0831">Ubiquinone biosynthesis</keyword>
<evidence type="ECO:0000256" key="1">
    <source>
        <dbReference type="ARBA" id="ARBA00022490"/>
    </source>
</evidence>
<keyword evidence="3 5" id="KW-0456">Lyase</keyword>
<comment type="subcellular location">
    <subcellularLocation>
        <location evidence="5">Cytoplasm</location>
    </subcellularLocation>
</comment>
<evidence type="ECO:0000313" key="7">
    <source>
        <dbReference type="EMBL" id="RQP24613.1"/>
    </source>
</evidence>
<evidence type="ECO:0000256" key="4">
    <source>
        <dbReference type="ARBA" id="ARBA00023317"/>
    </source>
</evidence>
<reference evidence="7 8" key="2">
    <citation type="submission" date="2018-12" db="EMBL/GenBank/DDBJ databases">
        <title>Rhizobacter gummiphilus sp. nov., a rubber-degrading bacterium isolated from the soil of a botanical garden in Japan.</title>
        <authorList>
            <person name="Shunsuke S.S."/>
        </authorList>
    </citation>
    <scope>NUCLEOTIDE SEQUENCE [LARGE SCALE GENOMIC DNA]</scope>
    <source>
        <strain evidence="7 8">S-16</strain>
    </source>
</reference>